<dbReference type="AlphaFoldDB" id="A0A8C6D8N6"/>
<sequence length="693" mass="75759">MFSVGCAHSRCSINGPCFRWQQDGSAALTWVESPFFTPHLAIPATRGRPVAPPLTCAGGAAGAAPGRGERGRGDLGGSPAPSDSAGAMNSPEGPSFPAGLLSGGASPNGDEGFFPFVLERRDSFLGGGPGPEEPEDLALQLQQKEKDLLLAAELGKMLLERNEELQRQLDTLSTQQAEREEQLQQENHELRRGLAARGAEWEARAVELERDVEALRAQLGEQRSEQQDSGRERARALSELGEQNLRLSQQLAQASQTEQELQRELDSLQGQCQAQSLAGAELRTRLESLQGENQMLQSRRQDLEAQIRGLREELEKGRGRLQATHEELLLLRRERREHSLELERARSETEEALSALRRLQRRVSELEEESRLQDADLSGASLQLELAHSLDNHQDQNQNTGRSGDALTTLSLETQEASSQQRLPQETLEPPRKGASLSPEEILGEEEEEVVRLQVEMALQQAELQSLREELQRQKELRVQDPEEALSSALSDRNEAMNKVLELSLELSRVSLERDSLSRELLRTIRQKVALTQELEAWQVRGGAHGADGEEPAGAGPDADPPAGPPTGRHAGGHRPAAALATPARAECGRLRTAPRPNALLPAPEPPARWRLLQHPLPKDLSAGNRKGWLCPLGSLSSQSGAMGPDCLPKAAGALPSLGGWARAHWEQGPALGARDPRWVARARVAELFIKSI</sequence>
<reference evidence="7" key="1">
    <citation type="submission" date="2025-08" db="UniProtKB">
        <authorList>
            <consortium name="Ensembl"/>
        </authorList>
    </citation>
    <scope>IDENTIFICATION</scope>
</reference>
<dbReference type="PANTHER" id="PTHR32123">
    <property type="entry name" value="BICD FAMILY-LIKE CARGO ADAPTER"/>
    <property type="match status" value="1"/>
</dbReference>
<evidence type="ECO:0000256" key="1">
    <source>
        <dbReference type="ARBA" id="ARBA00023054"/>
    </source>
</evidence>
<feature type="region of interest" description="Disordered" evidence="6">
    <location>
        <begin position="414"/>
        <end position="438"/>
    </location>
</feature>
<feature type="compositionally biased region" description="Low complexity" evidence="6">
    <location>
        <begin position="566"/>
        <end position="579"/>
    </location>
</feature>
<evidence type="ECO:0000256" key="2">
    <source>
        <dbReference type="ARBA" id="ARBA00040983"/>
    </source>
</evidence>
<keyword evidence="1 5" id="KW-0175">Coiled coil</keyword>
<dbReference type="GO" id="GO:0047496">
    <property type="term" value="P:vesicle transport along microtubule"/>
    <property type="evidence" value="ECO:0007669"/>
    <property type="project" value="TreeGrafter"/>
</dbReference>
<dbReference type="Proteomes" id="UP000694544">
    <property type="component" value="Unplaced"/>
</dbReference>
<evidence type="ECO:0000256" key="5">
    <source>
        <dbReference type="SAM" id="Coils"/>
    </source>
</evidence>
<feature type="coiled-coil region" evidence="5">
    <location>
        <begin position="443"/>
        <end position="477"/>
    </location>
</feature>
<evidence type="ECO:0000313" key="7">
    <source>
        <dbReference type="Ensembl" id="ENSMMSP00000012737.1"/>
    </source>
</evidence>
<feature type="region of interest" description="Disordered" evidence="6">
    <location>
        <begin position="58"/>
        <end position="105"/>
    </location>
</feature>
<accession>A0A8C6D8N6</accession>
<evidence type="ECO:0000256" key="3">
    <source>
        <dbReference type="ARBA" id="ARBA00041790"/>
    </source>
</evidence>
<evidence type="ECO:0000256" key="6">
    <source>
        <dbReference type="SAM" id="MobiDB-lite"/>
    </source>
</evidence>
<protein>
    <recommendedName>
        <fullName evidence="2">BICD family-like cargo adapter 2</fullName>
    </recommendedName>
    <alternativeName>
        <fullName evidence="3">Bicaudal D-related protein 2</fullName>
    </alternativeName>
    <alternativeName>
        <fullName evidence="4">Coiled-coil domain-containing protein 64B</fullName>
    </alternativeName>
</protein>
<dbReference type="GO" id="GO:0031267">
    <property type="term" value="F:small GTPase binding"/>
    <property type="evidence" value="ECO:0007669"/>
    <property type="project" value="Ensembl"/>
</dbReference>
<feature type="coiled-coil region" evidence="5">
    <location>
        <begin position="155"/>
        <end position="376"/>
    </location>
</feature>
<feature type="compositionally biased region" description="Polar residues" evidence="6">
    <location>
        <begin position="414"/>
        <end position="424"/>
    </location>
</feature>
<proteinExistence type="predicted"/>
<dbReference type="GeneTree" id="ENSGT00940000160797"/>
<dbReference type="GO" id="GO:0055107">
    <property type="term" value="P:Golgi to secretory granule transport"/>
    <property type="evidence" value="ECO:0007669"/>
    <property type="project" value="TreeGrafter"/>
</dbReference>
<dbReference type="Ensembl" id="ENSMMST00000014067.1">
    <property type="protein sequence ID" value="ENSMMSP00000012737.1"/>
    <property type="gene ID" value="ENSMMSG00000009734.1"/>
</dbReference>
<name>A0A8C6D8N6_MOSMO</name>
<dbReference type="PANTHER" id="PTHR32123:SF11">
    <property type="entry name" value="BICD FAMILY-LIKE CARGO ADAPTER 2-RELATED"/>
    <property type="match status" value="1"/>
</dbReference>
<evidence type="ECO:0000256" key="4">
    <source>
        <dbReference type="ARBA" id="ARBA00043196"/>
    </source>
</evidence>
<dbReference type="InterPro" id="IPR051149">
    <property type="entry name" value="Spindly/BICDR_Dynein_Adapter"/>
</dbReference>
<keyword evidence="8" id="KW-1185">Reference proteome</keyword>
<gene>
    <name evidence="7" type="primary">BICDL2</name>
</gene>
<feature type="region of interest" description="Disordered" evidence="6">
    <location>
        <begin position="544"/>
        <end position="579"/>
    </location>
</feature>
<organism evidence="7 8">
    <name type="scientific">Moschus moschiferus</name>
    <name type="common">Siberian musk deer</name>
    <name type="synonym">Moschus sibiricus</name>
    <dbReference type="NCBI Taxonomy" id="68415"/>
    <lineage>
        <taxon>Eukaryota</taxon>
        <taxon>Metazoa</taxon>
        <taxon>Chordata</taxon>
        <taxon>Craniata</taxon>
        <taxon>Vertebrata</taxon>
        <taxon>Euteleostomi</taxon>
        <taxon>Mammalia</taxon>
        <taxon>Eutheria</taxon>
        <taxon>Laurasiatheria</taxon>
        <taxon>Artiodactyla</taxon>
        <taxon>Ruminantia</taxon>
        <taxon>Pecora</taxon>
        <taxon>Moschidae</taxon>
        <taxon>Moschus</taxon>
    </lineage>
</organism>
<reference evidence="7" key="2">
    <citation type="submission" date="2025-09" db="UniProtKB">
        <authorList>
            <consortium name="Ensembl"/>
        </authorList>
    </citation>
    <scope>IDENTIFICATION</scope>
</reference>
<evidence type="ECO:0000313" key="8">
    <source>
        <dbReference type="Proteomes" id="UP000694544"/>
    </source>
</evidence>